<reference evidence="2" key="1">
    <citation type="journal article" date="2007" name="PLoS ONE">
        <title>The first genome sequence of an elite grapevine cultivar (Pinot noir Vitis vinifera L.): coping with a highly heterozygous genome.</title>
        <authorList>
            <person name="Velasco R."/>
            <person name="Zharkikh A."/>
            <person name="Troggio M."/>
            <person name="Cartwright D.A."/>
            <person name="Cestaro A."/>
            <person name="Pruss D."/>
            <person name="Pindo M."/>
            <person name="FitzGerald L.M."/>
            <person name="Vezzulli S."/>
            <person name="Reid J."/>
            <person name="Malacarne G."/>
            <person name="Iliev D."/>
            <person name="Coppola G."/>
            <person name="Wardell B."/>
            <person name="Micheletti D."/>
            <person name="Macalma T."/>
            <person name="Facci M."/>
            <person name="Mitchell J.T."/>
            <person name="Perazzolli M."/>
            <person name="Eldredge G."/>
            <person name="Gatto P."/>
            <person name="Oyzerski R."/>
            <person name="Moretto M."/>
            <person name="Gutin N."/>
            <person name="Stefanini M."/>
            <person name="Chen Y."/>
            <person name="Segala C."/>
            <person name="Davenport C."/>
            <person name="Dematte L."/>
            <person name="Mraz A."/>
            <person name="Battilana J."/>
            <person name="Stormo K."/>
            <person name="Costa F."/>
            <person name="Tao Q."/>
            <person name="Si-Ammour A."/>
            <person name="Harkins T."/>
            <person name="Lackey A."/>
            <person name="Perbost C."/>
            <person name="Taillon B."/>
            <person name="Stella A."/>
            <person name="Solovyev V."/>
            <person name="Fawcett J.A."/>
            <person name="Sterck L."/>
            <person name="Vandepoele K."/>
            <person name="Grando S.M."/>
            <person name="Toppo S."/>
            <person name="Moser C."/>
            <person name="Lanchbury J."/>
            <person name="Bogden R."/>
            <person name="Skolnick M."/>
            <person name="Sgaramella V."/>
            <person name="Bhatnagar S.K."/>
            <person name="Fontana P."/>
            <person name="Gutin A."/>
            <person name="Van de Peer Y."/>
            <person name="Salamini F."/>
            <person name="Viola R."/>
        </authorList>
    </citation>
    <scope>NUCLEOTIDE SEQUENCE</scope>
</reference>
<organism evidence="2">
    <name type="scientific">Vitis vinifera</name>
    <name type="common">Grape</name>
    <dbReference type="NCBI Taxonomy" id="29760"/>
    <lineage>
        <taxon>Eukaryota</taxon>
        <taxon>Viridiplantae</taxon>
        <taxon>Streptophyta</taxon>
        <taxon>Embryophyta</taxon>
        <taxon>Tracheophyta</taxon>
        <taxon>Spermatophyta</taxon>
        <taxon>Magnoliopsida</taxon>
        <taxon>eudicotyledons</taxon>
        <taxon>Gunneridae</taxon>
        <taxon>Pentapetalae</taxon>
        <taxon>rosids</taxon>
        <taxon>Vitales</taxon>
        <taxon>Vitaceae</taxon>
        <taxon>Viteae</taxon>
        <taxon>Vitis</taxon>
    </lineage>
</organism>
<feature type="region of interest" description="Disordered" evidence="1">
    <location>
        <begin position="30"/>
        <end position="53"/>
    </location>
</feature>
<dbReference type="AlphaFoldDB" id="A5AUS4"/>
<gene>
    <name evidence="2" type="ORF">VITISV_025284</name>
</gene>
<sequence>MDSRVVGVERNVERGVKSCGRSEEKKEVRAVGQAAFHTHHPTQASESGDVASVGPQQTLSPLIKLTCLWAGLDLDIPYFTGPSLIFTHSLDSFWKWDCVTTYKMGGGRRYNWKVETKQARWCGARGIKNAWEPRVVLV</sequence>
<proteinExistence type="predicted"/>
<dbReference type="EMBL" id="AM436385">
    <property type="protein sequence ID" value="CAN80472.1"/>
    <property type="molecule type" value="Genomic_DNA"/>
</dbReference>
<name>A5AUS4_VITVI</name>
<protein>
    <submittedName>
        <fullName evidence="2">Uncharacterized protein</fullName>
    </submittedName>
</protein>
<accession>A5AUS4</accession>
<evidence type="ECO:0000313" key="2">
    <source>
        <dbReference type="EMBL" id="CAN80472.1"/>
    </source>
</evidence>
<evidence type="ECO:0000256" key="1">
    <source>
        <dbReference type="SAM" id="MobiDB-lite"/>
    </source>
</evidence>